<protein>
    <submittedName>
        <fullName evidence="2">Uncharacterized protein</fullName>
    </submittedName>
</protein>
<proteinExistence type="predicted"/>
<name>A0A0J8VFE4_9GAMM</name>
<feature type="signal peptide" evidence="1">
    <location>
        <begin position="1"/>
        <end position="17"/>
    </location>
</feature>
<evidence type="ECO:0000256" key="1">
    <source>
        <dbReference type="SAM" id="SignalP"/>
    </source>
</evidence>
<reference evidence="2 3" key="1">
    <citation type="submission" date="2018-01" db="EMBL/GenBank/DDBJ databases">
        <title>Whole genome sequencing of Histamine producing bacteria.</title>
        <authorList>
            <person name="Butler K."/>
        </authorList>
    </citation>
    <scope>NUCLEOTIDE SEQUENCE [LARGE SCALE GENOMIC DNA]</scope>
    <source>
        <strain evidence="2 3">DSM 24669</strain>
    </source>
</reference>
<dbReference type="EMBL" id="PYLZ01000003">
    <property type="protein sequence ID" value="PSW25459.1"/>
    <property type="molecule type" value="Genomic_DNA"/>
</dbReference>
<gene>
    <name evidence="2" type="ORF">C9I94_07350</name>
</gene>
<accession>A0A0J8VFE4</accession>
<sequence>MYSLVLLFLTFPRISLANLSVLSDEHLYDSEVVNTSQCLSLYTQAYSDNALSEYWNSIQLAQSQLQLAIENKPSMVVANSIAQGVLRSEKTRTDKPSVFGLVFSCSMYHHPNDKDFWAEVLTSMK</sequence>
<keyword evidence="1" id="KW-0732">Signal</keyword>
<dbReference type="Proteomes" id="UP000240481">
    <property type="component" value="Unassembled WGS sequence"/>
</dbReference>
<dbReference type="AlphaFoldDB" id="A0A0J8VFE4"/>
<feature type="chain" id="PRO_5030009184" evidence="1">
    <location>
        <begin position="18"/>
        <end position="125"/>
    </location>
</feature>
<comment type="caution">
    <text evidence="2">The sequence shown here is derived from an EMBL/GenBank/DDBJ whole genome shotgun (WGS) entry which is preliminary data.</text>
</comment>
<evidence type="ECO:0000313" key="3">
    <source>
        <dbReference type="Proteomes" id="UP000240481"/>
    </source>
</evidence>
<organism evidence="2 3">
    <name type="scientific">Photobacterium swingsii</name>
    <dbReference type="NCBI Taxonomy" id="680026"/>
    <lineage>
        <taxon>Bacteria</taxon>
        <taxon>Pseudomonadati</taxon>
        <taxon>Pseudomonadota</taxon>
        <taxon>Gammaproteobacteria</taxon>
        <taxon>Vibrionales</taxon>
        <taxon>Vibrionaceae</taxon>
        <taxon>Photobacterium</taxon>
    </lineage>
</organism>
<evidence type="ECO:0000313" key="2">
    <source>
        <dbReference type="EMBL" id="PSW25459.1"/>
    </source>
</evidence>
<keyword evidence="3" id="KW-1185">Reference proteome</keyword>